<reference evidence="1" key="1">
    <citation type="submission" date="2024-06" db="EMBL/GenBank/DDBJ databases">
        <title>High activity and specificity of bacteriophage cocktails against carbapenem-resistant Klebsiella pneumoniae belonging to high-risk clones CG258 and ST307.</title>
        <authorList>
            <person name="Jimenez Quiceno J."/>
            <person name="Salazar Ospina L."/>
            <person name="Tellez Carrasquilla S."/>
        </authorList>
    </citation>
    <scope>NUCLEOTIDE SEQUENCE</scope>
</reference>
<keyword evidence="1" id="KW-0378">Hydrolase</keyword>
<proteinExistence type="predicted"/>
<dbReference type="GO" id="GO:0004519">
    <property type="term" value="F:endonuclease activity"/>
    <property type="evidence" value="ECO:0007669"/>
    <property type="project" value="UniProtKB-KW"/>
</dbReference>
<accession>A0AAU8HZJ4</accession>
<dbReference type="Gene3D" id="1.10.30.50">
    <property type="match status" value="1"/>
</dbReference>
<sequence length="183" mass="21088">MWGEGTPWKTQAEFYTYIRGCLRKAWMRHPNKIRKINAVRFKVDRLDKDGNVMLDKKTGKPKQIWNCTCDICGHTGKMADFQVDHIHPAKALTCYEDLPGFVLRLLYVKEEDLRILCKQCNAIHAYADKHGISFEEARIEKEAIALCSAKKDKAWLTKRGVIPASTIIKRRKQIVEILLASKS</sequence>
<protein>
    <submittedName>
        <fullName evidence="1">HNH endonuclease</fullName>
    </submittedName>
</protein>
<evidence type="ECO:0000313" key="1">
    <source>
        <dbReference type="EMBL" id="XCI78148.1"/>
    </source>
</evidence>
<organism evidence="1">
    <name type="scientific">Klebsiella phage FKP3</name>
    <dbReference type="NCBI Taxonomy" id="3231233"/>
    <lineage>
        <taxon>Viruses</taxon>
        <taxon>Duplodnaviria</taxon>
        <taxon>Heunggongvirae</taxon>
        <taxon>Uroviricota</taxon>
        <taxon>Caudoviricetes</taxon>
        <taxon>Stephanstirmvirinae</taxon>
        <taxon>Justusliebigvirus</taxon>
    </lineage>
</organism>
<name>A0AAU8HZJ4_9CAUD</name>
<keyword evidence="1" id="KW-0255">Endonuclease</keyword>
<dbReference type="EMBL" id="PP895363">
    <property type="protein sequence ID" value="XCI78148.1"/>
    <property type="molecule type" value="Genomic_DNA"/>
</dbReference>
<keyword evidence="1" id="KW-0540">Nuclease</keyword>